<protein>
    <submittedName>
        <fullName evidence="4">Lantibiotic dehydratase</fullName>
    </submittedName>
</protein>
<name>A0A9W6RGN5_9ACTN</name>
<gene>
    <name evidence="4" type="ORF">Airi01_040180</name>
</gene>
<dbReference type="Pfam" id="PF04738">
    <property type="entry name" value="Lant_dehydr_N"/>
    <property type="match status" value="1"/>
</dbReference>
<organism evidence="4 5">
    <name type="scientific">Actinoallomurus iriomotensis</name>
    <dbReference type="NCBI Taxonomy" id="478107"/>
    <lineage>
        <taxon>Bacteria</taxon>
        <taxon>Bacillati</taxon>
        <taxon>Actinomycetota</taxon>
        <taxon>Actinomycetes</taxon>
        <taxon>Streptosporangiales</taxon>
        <taxon>Thermomonosporaceae</taxon>
        <taxon>Actinoallomurus</taxon>
    </lineage>
</organism>
<evidence type="ECO:0000259" key="2">
    <source>
        <dbReference type="Pfam" id="PF04738"/>
    </source>
</evidence>
<feature type="domain" description="Lantibiotic dehydratase N-terminal" evidence="2">
    <location>
        <begin position="44"/>
        <end position="675"/>
    </location>
</feature>
<proteinExistence type="predicted"/>
<evidence type="ECO:0000313" key="5">
    <source>
        <dbReference type="Proteomes" id="UP001165135"/>
    </source>
</evidence>
<feature type="region of interest" description="Disordered" evidence="1">
    <location>
        <begin position="713"/>
        <end position="732"/>
    </location>
</feature>
<accession>A0A9W6RGN5</accession>
<evidence type="ECO:0000256" key="1">
    <source>
        <dbReference type="SAM" id="MobiDB-lite"/>
    </source>
</evidence>
<dbReference type="InterPro" id="IPR006827">
    <property type="entry name" value="Lant_deHydtase_N"/>
</dbReference>
<reference evidence="4" key="1">
    <citation type="submission" date="2023-03" db="EMBL/GenBank/DDBJ databases">
        <title>Actinoallomurus iriomotensis NBRC 103681.</title>
        <authorList>
            <person name="Ichikawa N."/>
            <person name="Sato H."/>
            <person name="Tonouchi N."/>
        </authorList>
    </citation>
    <scope>NUCLEOTIDE SEQUENCE</scope>
    <source>
        <strain evidence="4">NBRC 103681</strain>
    </source>
</reference>
<sequence length="990" mass="110383">MTDMPRLRAAERVLVRMSVLPADSAARTRSDGDDPAGYLRSMIADPLVREAIAVSSPSLTHTLDALEAGRPVDPKKLRRAVISVSRYALRMATRATPFGVMAGVSEARFDHAAKVEFGGDHRKSARPDVGWLHALVRDWERKPEVVRRLRVVRNNLCFIRGDRLVLPHLPVGDDGPALEVSVRRTPVVEAVIERARRPVRFTELTEHLRAAFPQGSPEAVERLLLQLVERYLLLTELMPPDDADPVRHVLDRLPAGERTGLEEAAAALDAYAVTPMAEGLEAWNAVLRTTRRLGDKQHAPHVDVRLDADVTLPRAVAEELESVAAVLTRVTPPDRAAPHMRAYYDDFVDRYGTGLLVPVKELLDPEKGIGTPAGYRTSTRDVARPEPNRYRERVFGELAQRALLDGAHEVELDAEMIDRLSGADDGRLPSTLEIGAHLLAESVTALENGDFRLALATMPLSRRAGALSGRFAYLLEGLRDQTARILHDDRTVRPQLTFQANWTRVANVARVPLMTDHSLPVGTFADPGDPSVIDLDDLVVGAAHGRLFVHSLSRDTEIAPTTVHMLVVSRVGPEIARFLYDVTEARHRACNAWTWGELDAMLPFLPRVRHGRTILASATWRPAVGLIDAGLTEAEWQRRLDAWRERWRVPTEVFMTNGDHRIGLDLDAPLHRRILRHELSRRPSTLLVESPGGEGFGTGWSNGRANEVVVTLSTGPSEPPVRTSATVRSRPSAHRPGGEWLFVKLYASADRHADLIGQRLPALRAALPPSVDRWFFIRYFDPEPHLRLRFHGSPDRLNAEVLPLVHDWADELCRAGLARTTMLDTYEPEVERYGGPEALEAAERAFQADSEAVIEQLRLRLPLRPELLAAANYVDLVRGFGDPDWRDWYLNAYPKGEHHAAFQAMRRTAIEVIDGRNVDPRLAEIWARRRPAVAAYGQVIRSLDRRPPLPALLHMHHNRLVGAAPEAEGASYAIARGALQALRDRDRHAK</sequence>
<evidence type="ECO:0000259" key="3">
    <source>
        <dbReference type="Pfam" id="PF14028"/>
    </source>
</evidence>
<dbReference type="InterPro" id="IPR023809">
    <property type="entry name" value="Thiopep_bacteriocin_synth_dom"/>
</dbReference>
<dbReference type="EMBL" id="BSTJ01000004">
    <property type="protein sequence ID" value="GLY75751.1"/>
    <property type="molecule type" value="Genomic_DNA"/>
</dbReference>
<dbReference type="Proteomes" id="UP001165135">
    <property type="component" value="Unassembled WGS sequence"/>
</dbReference>
<dbReference type="AlphaFoldDB" id="A0A9W6RGN5"/>
<feature type="domain" description="Thiopeptide-type bacteriocin biosynthesis" evidence="3">
    <location>
        <begin position="740"/>
        <end position="977"/>
    </location>
</feature>
<evidence type="ECO:0000313" key="4">
    <source>
        <dbReference type="EMBL" id="GLY75751.1"/>
    </source>
</evidence>
<comment type="caution">
    <text evidence="4">The sequence shown here is derived from an EMBL/GenBank/DDBJ whole genome shotgun (WGS) entry which is preliminary data.</text>
</comment>
<dbReference type="NCBIfam" id="TIGR03891">
    <property type="entry name" value="thiopep_ocin"/>
    <property type="match status" value="1"/>
</dbReference>
<dbReference type="Pfam" id="PF14028">
    <property type="entry name" value="Lant_dehydr_C"/>
    <property type="match status" value="1"/>
</dbReference>